<evidence type="ECO:0000256" key="1">
    <source>
        <dbReference type="ARBA" id="ARBA00022692"/>
    </source>
</evidence>
<dbReference type="EMBL" id="WVTA01000007">
    <property type="protein sequence ID" value="KAK3208270.1"/>
    <property type="molecule type" value="Genomic_DNA"/>
</dbReference>
<dbReference type="Pfam" id="PF09446">
    <property type="entry name" value="VMA21"/>
    <property type="match status" value="1"/>
</dbReference>
<dbReference type="InterPro" id="IPR019013">
    <property type="entry name" value="Vma21"/>
</dbReference>
<keyword evidence="8" id="KW-1185">Reference proteome</keyword>
<gene>
    <name evidence="7" type="ORF">GRF29_77g168564</name>
</gene>
<keyword evidence="2 6" id="KW-0256">Endoplasmic reticulum</keyword>
<organism evidence="7 8">
    <name type="scientific">Pseudopithomyces chartarum</name>
    <dbReference type="NCBI Taxonomy" id="1892770"/>
    <lineage>
        <taxon>Eukaryota</taxon>
        <taxon>Fungi</taxon>
        <taxon>Dikarya</taxon>
        <taxon>Ascomycota</taxon>
        <taxon>Pezizomycotina</taxon>
        <taxon>Dothideomycetes</taxon>
        <taxon>Pleosporomycetidae</taxon>
        <taxon>Pleosporales</taxon>
        <taxon>Massarineae</taxon>
        <taxon>Didymosphaeriaceae</taxon>
        <taxon>Pseudopithomyces</taxon>
    </lineage>
</organism>
<comment type="similarity">
    <text evidence="6">Belongs to the VMA21 family.</text>
</comment>
<protein>
    <recommendedName>
        <fullName evidence="9">Vacuolar ATPase assembly integral membrane protein VMA21</fullName>
    </recommendedName>
</protein>
<dbReference type="GO" id="GO:0012507">
    <property type="term" value="C:ER to Golgi transport vesicle membrane"/>
    <property type="evidence" value="ECO:0007669"/>
    <property type="project" value="UniProtKB-SubCell"/>
</dbReference>
<evidence type="ECO:0000313" key="7">
    <source>
        <dbReference type="EMBL" id="KAK3208270.1"/>
    </source>
</evidence>
<feature type="transmembrane region" description="Helical" evidence="6">
    <location>
        <begin position="95"/>
        <end position="117"/>
    </location>
</feature>
<evidence type="ECO:0008006" key="9">
    <source>
        <dbReference type="Google" id="ProtNLM"/>
    </source>
</evidence>
<keyword evidence="3 6" id="KW-1133">Transmembrane helix</keyword>
<evidence type="ECO:0000256" key="4">
    <source>
        <dbReference type="ARBA" id="ARBA00023136"/>
    </source>
</evidence>
<name>A0AAN6LY02_9PLEO</name>
<comment type="subcellular location">
    <subcellularLocation>
        <location evidence="6">Endoplasmic reticulum membrane</location>
        <topology evidence="6">Multi-pass membrane protein</topology>
    </subcellularLocation>
    <subcellularLocation>
        <location evidence="6">Endoplasmic reticulum-Golgi intermediate compartment membrane</location>
        <topology evidence="6">Multi-pass membrane protein</topology>
    </subcellularLocation>
    <subcellularLocation>
        <location evidence="6">Cytoplasmic vesicle</location>
        <location evidence="6">COPII-coated vesicle membrane</location>
        <topology evidence="6">Multi-pass membrane protein</topology>
    </subcellularLocation>
</comment>
<sequence>MARAPPSFTTAYHSPYHRYPERNKMATRRIISSEKTILDVDADGNHQKAAPSNITPAVPTSVIWKLLSFTFAMVTLPIGTYFFIVNYVFVGNNTFGGALAAVMANVVLIAYIIMAYADDQAEQAEEAELKKKST</sequence>
<proteinExistence type="inferred from homology"/>
<evidence type="ECO:0000313" key="8">
    <source>
        <dbReference type="Proteomes" id="UP001280581"/>
    </source>
</evidence>
<evidence type="ECO:0000256" key="2">
    <source>
        <dbReference type="ARBA" id="ARBA00022824"/>
    </source>
</evidence>
<evidence type="ECO:0000256" key="6">
    <source>
        <dbReference type="HAMAP-Rule" id="MF_03058"/>
    </source>
</evidence>
<evidence type="ECO:0000256" key="3">
    <source>
        <dbReference type="ARBA" id="ARBA00022989"/>
    </source>
</evidence>
<comment type="function">
    <text evidence="6">Required for the assembly of the V0 complex of the vacuolar ATPase (V-ATPase) in the endoplasmic reticulum.</text>
</comment>
<dbReference type="Proteomes" id="UP001280581">
    <property type="component" value="Unassembled WGS sequence"/>
</dbReference>
<accession>A0AAN6LY02</accession>
<dbReference type="HAMAP" id="MF_03058">
    <property type="entry name" value="VMA21"/>
    <property type="match status" value="1"/>
</dbReference>
<dbReference type="PANTHER" id="PTHR31792:SF3">
    <property type="entry name" value="VACUOLAR ATPASE ASSEMBLY INTEGRAL MEMBRANE PROTEIN VMA21"/>
    <property type="match status" value="1"/>
</dbReference>
<keyword evidence="1 6" id="KW-0812">Transmembrane</keyword>
<keyword evidence="4 6" id="KW-0472">Membrane</keyword>
<feature type="short sequence motif" description="Prevents secretion from ER" evidence="6">
    <location>
        <begin position="130"/>
        <end position="133"/>
    </location>
</feature>
<dbReference type="AlphaFoldDB" id="A0AAN6LY02"/>
<dbReference type="PANTHER" id="PTHR31792">
    <property type="entry name" value="VACUOLAR ATPASE ASSEMBLY INTEGRAL MEMBRANE PROTEIN VMA21"/>
    <property type="match status" value="1"/>
</dbReference>
<dbReference type="GO" id="GO:0070072">
    <property type="term" value="P:vacuolar proton-transporting V-type ATPase complex assembly"/>
    <property type="evidence" value="ECO:0007669"/>
    <property type="project" value="UniProtKB-UniRule"/>
</dbReference>
<dbReference type="GO" id="GO:0005789">
    <property type="term" value="C:endoplasmic reticulum membrane"/>
    <property type="evidence" value="ECO:0007669"/>
    <property type="project" value="UniProtKB-SubCell"/>
</dbReference>
<dbReference type="GO" id="GO:0033116">
    <property type="term" value="C:endoplasmic reticulum-Golgi intermediate compartment membrane"/>
    <property type="evidence" value="ECO:0007669"/>
    <property type="project" value="UniProtKB-SubCell"/>
</dbReference>
<evidence type="ECO:0000256" key="5">
    <source>
        <dbReference type="ARBA" id="ARBA00023329"/>
    </source>
</evidence>
<comment type="caution">
    <text evidence="7">The sequence shown here is derived from an EMBL/GenBank/DDBJ whole genome shotgun (WGS) entry which is preliminary data.</text>
</comment>
<reference evidence="7 8" key="1">
    <citation type="submission" date="2021-02" db="EMBL/GenBank/DDBJ databases">
        <title>Genome assembly of Pseudopithomyces chartarum.</title>
        <authorList>
            <person name="Jauregui R."/>
            <person name="Singh J."/>
            <person name="Voisey C."/>
        </authorList>
    </citation>
    <scope>NUCLEOTIDE SEQUENCE [LARGE SCALE GENOMIC DNA]</scope>
    <source>
        <strain evidence="7 8">AGR01</strain>
    </source>
</reference>
<keyword evidence="5 6" id="KW-0968">Cytoplasmic vesicle</keyword>
<feature type="transmembrane region" description="Helical" evidence="6">
    <location>
        <begin position="66"/>
        <end position="89"/>
    </location>
</feature>